<organism evidence="4 5">
    <name type="scientific">Aphanomyces astaci</name>
    <name type="common">Crayfish plague agent</name>
    <dbReference type="NCBI Taxonomy" id="112090"/>
    <lineage>
        <taxon>Eukaryota</taxon>
        <taxon>Sar</taxon>
        <taxon>Stramenopiles</taxon>
        <taxon>Oomycota</taxon>
        <taxon>Saprolegniomycetes</taxon>
        <taxon>Saprolegniales</taxon>
        <taxon>Verrucalvaceae</taxon>
        <taxon>Aphanomyces</taxon>
    </lineage>
</organism>
<accession>A0A397BQT2</accession>
<name>A0A397BQT2_APHAT</name>
<keyword evidence="2" id="KW-0472">Membrane</keyword>
<keyword evidence="2" id="KW-1133">Transmembrane helix</keyword>
<reference evidence="4 5" key="1">
    <citation type="submission" date="2018-08" db="EMBL/GenBank/DDBJ databases">
        <title>Aphanomyces genome sequencing and annotation.</title>
        <authorList>
            <person name="Minardi D."/>
            <person name="Oidtmann B."/>
            <person name="Van Der Giezen M."/>
            <person name="Studholme D.J."/>
        </authorList>
    </citation>
    <scope>NUCLEOTIDE SEQUENCE [LARGE SCALE GENOMIC DNA]</scope>
    <source>
        <strain evidence="4 5">Kv</strain>
    </source>
</reference>
<dbReference type="InterPro" id="IPR013783">
    <property type="entry name" value="Ig-like_fold"/>
</dbReference>
<sequence length="208" mass="21846">NTGLIHGQETVLLFGTPPATRVTAETKLLKRYTKLSLAAGEAKVVTFSLSHQDLGYYSNDIGNGLKKDAPSGTYTFFVKHDTDCTATSNPLCMALNWDNPTQASFSPTSTSNAVASVDNPAAASTPSSPVPVSPVPVSPVPVSPVPVSLIVGLASGVGCALVLMGIAYMVRRKKQQRRRGGPPSVIDDDVVVMESKEQRHDVVLVGGV</sequence>
<dbReference type="AlphaFoldDB" id="A0A397BQT2"/>
<evidence type="ECO:0000256" key="2">
    <source>
        <dbReference type="SAM" id="Phobius"/>
    </source>
</evidence>
<evidence type="ECO:0000313" key="4">
    <source>
        <dbReference type="EMBL" id="RHY24268.1"/>
    </source>
</evidence>
<dbReference type="EMBL" id="QUSZ01001901">
    <property type="protein sequence ID" value="RHY24268.1"/>
    <property type="molecule type" value="Genomic_DNA"/>
</dbReference>
<keyword evidence="2" id="KW-0812">Transmembrane</keyword>
<evidence type="ECO:0000313" key="5">
    <source>
        <dbReference type="Proteomes" id="UP000265427"/>
    </source>
</evidence>
<protein>
    <recommendedName>
        <fullName evidence="3">Fibronectin type III-like domain-containing protein</fullName>
    </recommendedName>
</protein>
<feature type="region of interest" description="Disordered" evidence="1">
    <location>
        <begin position="105"/>
        <end position="132"/>
    </location>
</feature>
<dbReference type="Gene3D" id="2.60.40.10">
    <property type="entry name" value="Immunoglobulins"/>
    <property type="match status" value="1"/>
</dbReference>
<evidence type="ECO:0000259" key="3">
    <source>
        <dbReference type="SMART" id="SM01217"/>
    </source>
</evidence>
<feature type="transmembrane region" description="Helical" evidence="2">
    <location>
        <begin position="147"/>
        <end position="170"/>
    </location>
</feature>
<proteinExistence type="predicted"/>
<feature type="compositionally biased region" description="Polar residues" evidence="1">
    <location>
        <begin position="105"/>
        <end position="114"/>
    </location>
</feature>
<dbReference type="VEuPathDB" id="FungiDB:H257_15979"/>
<gene>
    <name evidence="4" type="ORF">DYB36_012569</name>
</gene>
<comment type="caution">
    <text evidence="4">The sequence shown here is derived from an EMBL/GenBank/DDBJ whole genome shotgun (WGS) entry which is preliminary data.</text>
</comment>
<feature type="non-terminal residue" evidence="4">
    <location>
        <position position="1"/>
    </location>
</feature>
<dbReference type="SMART" id="SM01217">
    <property type="entry name" value="Fn3_like"/>
    <property type="match status" value="1"/>
</dbReference>
<feature type="domain" description="Fibronectin type III-like" evidence="3">
    <location>
        <begin position="9"/>
        <end position="82"/>
    </location>
</feature>
<dbReference type="Proteomes" id="UP000265427">
    <property type="component" value="Unassembled WGS sequence"/>
</dbReference>
<dbReference type="Pfam" id="PF14310">
    <property type="entry name" value="Fn3-like"/>
    <property type="match status" value="1"/>
</dbReference>
<dbReference type="InterPro" id="IPR026891">
    <property type="entry name" value="Fn3-like"/>
</dbReference>
<evidence type="ECO:0000256" key="1">
    <source>
        <dbReference type="SAM" id="MobiDB-lite"/>
    </source>
</evidence>